<keyword evidence="2" id="KW-1185">Reference proteome</keyword>
<protein>
    <recommendedName>
        <fullName evidence="3">MarR family transcriptional regulator</fullName>
    </recommendedName>
</protein>
<dbReference type="Proteomes" id="UP001595872">
    <property type="component" value="Unassembled WGS sequence"/>
</dbReference>
<proteinExistence type="predicted"/>
<dbReference type="RefSeq" id="WP_378260736.1">
    <property type="nucleotide sequence ID" value="NZ_JBHSIT010000010.1"/>
</dbReference>
<dbReference type="Gene3D" id="1.10.10.10">
    <property type="entry name" value="Winged helix-like DNA-binding domain superfamily/Winged helix DNA-binding domain"/>
    <property type="match status" value="1"/>
</dbReference>
<organism evidence="1 2">
    <name type="scientific">Actinomadura gamaensis</name>
    <dbReference type="NCBI Taxonomy" id="1763541"/>
    <lineage>
        <taxon>Bacteria</taxon>
        <taxon>Bacillati</taxon>
        <taxon>Actinomycetota</taxon>
        <taxon>Actinomycetes</taxon>
        <taxon>Streptosporangiales</taxon>
        <taxon>Thermomonosporaceae</taxon>
        <taxon>Actinomadura</taxon>
    </lineage>
</organism>
<accession>A0ABV9U6W9</accession>
<dbReference type="InterPro" id="IPR036388">
    <property type="entry name" value="WH-like_DNA-bd_sf"/>
</dbReference>
<evidence type="ECO:0000313" key="2">
    <source>
        <dbReference type="Proteomes" id="UP001595872"/>
    </source>
</evidence>
<comment type="caution">
    <text evidence="1">The sequence shown here is derived from an EMBL/GenBank/DDBJ whole genome shotgun (WGS) entry which is preliminary data.</text>
</comment>
<name>A0ABV9U6W9_9ACTN</name>
<evidence type="ECO:0008006" key="3">
    <source>
        <dbReference type="Google" id="ProtNLM"/>
    </source>
</evidence>
<sequence length="144" mass="14775">MSSTASLNPKIVGQAENAHEAVLARALATTGVTKQQWIALTLAATAGEPQGAGTLAGRLAGALRSADPAVVPRILDDLVTAGMLAADHSVTPAGQELFARVRAETGQVIARAYADIPADDLRTAARVLQLVTDRLDRDAARAGA</sequence>
<reference evidence="2" key="1">
    <citation type="journal article" date="2019" name="Int. J. Syst. Evol. Microbiol.">
        <title>The Global Catalogue of Microorganisms (GCM) 10K type strain sequencing project: providing services to taxonomists for standard genome sequencing and annotation.</title>
        <authorList>
            <consortium name="The Broad Institute Genomics Platform"/>
            <consortium name="The Broad Institute Genome Sequencing Center for Infectious Disease"/>
            <person name="Wu L."/>
            <person name="Ma J."/>
        </authorList>
    </citation>
    <scope>NUCLEOTIDE SEQUENCE [LARGE SCALE GENOMIC DNA]</scope>
    <source>
        <strain evidence="2">KLKA75</strain>
    </source>
</reference>
<gene>
    <name evidence="1" type="ORF">ACFPCY_30265</name>
</gene>
<evidence type="ECO:0000313" key="1">
    <source>
        <dbReference type="EMBL" id="MFC4911623.1"/>
    </source>
</evidence>
<dbReference type="EMBL" id="JBHSIT010000010">
    <property type="protein sequence ID" value="MFC4911623.1"/>
    <property type="molecule type" value="Genomic_DNA"/>
</dbReference>
<dbReference type="SUPFAM" id="SSF46785">
    <property type="entry name" value="Winged helix' DNA-binding domain"/>
    <property type="match status" value="1"/>
</dbReference>
<dbReference type="InterPro" id="IPR036390">
    <property type="entry name" value="WH_DNA-bd_sf"/>
</dbReference>